<keyword evidence="5" id="KW-1003">Cell membrane</keyword>
<keyword evidence="9" id="KW-0046">Antibiotic resistance</keyword>
<dbReference type="OrthoDB" id="9811110at2"/>
<protein>
    <recommendedName>
        <fullName evidence="3">Multidrug export protein MepA</fullName>
    </recommendedName>
</protein>
<feature type="transmembrane region" description="Helical" evidence="10">
    <location>
        <begin position="48"/>
        <end position="72"/>
    </location>
</feature>
<dbReference type="InterPro" id="IPR002528">
    <property type="entry name" value="MATE_fam"/>
</dbReference>
<keyword evidence="7 10" id="KW-1133">Transmembrane helix</keyword>
<feature type="transmembrane region" description="Helical" evidence="10">
    <location>
        <begin position="15"/>
        <end position="36"/>
    </location>
</feature>
<dbReference type="PANTHER" id="PTHR43823">
    <property type="entry name" value="SPORULATION PROTEIN YKVU"/>
    <property type="match status" value="1"/>
</dbReference>
<evidence type="ECO:0000313" key="11">
    <source>
        <dbReference type="EMBL" id="EHQ88550.1"/>
    </source>
</evidence>
<accession>H5Y2Z3</accession>
<dbReference type="GO" id="GO:0042910">
    <property type="term" value="F:xenobiotic transmembrane transporter activity"/>
    <property type="evidence" value="ECO:0007669"/>
    <property type="project" value="InterPro"/>
</dbReference>
<gene>
    <name evidence="11" type="ORF">DesyoDRAFT_1392</name>
</gene>
<sequence>MNEKLDLRSGNIGKLLWEFSIPAIIGMLVNAFYNIISRIFVGRGVGSIAIAAVTVGLPIMTLLAAVAMLIGIGATALISIRLGEQKHEEVEKIAGNATLLLIVLPLLLSGIYFLFADPFLKLFGASLEVLPYARDYVGIIMLGSAAMAIAFGINNFIRAEGNPRYAMFTQIVGAVVNIILNYVFIFNFGWGIKGSALATIIGQTVSACCVLGYFLSGRSKIKIKLKNFKIYVPIVTKIVTIGFAPFAMQIANTVQQTIMNKTLLTYGGDLALSAVGIIMSVAMLLLMPVVGISQGAQPLIGFNYGAQRHDRVRETLKKAIIAGFSIATIGFVIIRVFAIPIVGLFSEGDTALTELTVHAMSMFFVVLPIVGYQIVGANYFQAVGKPVQSTILSLSRQVIIFIPLLLILPKYMGIDGAWITAPIADVLAVTITTIFLFYELRNKSANKKVLTAEEN</sequence>
<evidence type="ECO:0000256" key="2">
    <source>
        <dbReference type="ARBA" id="ARBA00008417"/>
    </source>
</evidence>
<feature type="transmembrane region" description="Helical" evidence="10">
    <location>
        <begin position="136"/>
        <end position="153"/>
    </location>
</feature>
<evidence type="ECO:0000256" key="5">
    <source>
        <dbReference type="ARBA" id="ARBA00022475"/>
    </source>
</evidence>
<feature type="transmembrane region" description="Helical" evidence="10">
    <location>
        <begin position="319"/>
        <end position="345"/>
    </location>
</feature>
<evidence type="ECO:0000256" key="3">
    <source>
        <dbReference type="ARBA" id="ARBA00022106"/>
    </source>
</evidence>
<dbReference type="InterPro" id="IPR045070">
    <property type="entry name" value="MATE_MepA-like"/>
</dbReference>
<dbReference type="eggNOG" id="COG0534">
    <property type="taxonomic scope" value="Bacteria"/>
</dbReference>
<keyword evidence="4" id="KW-0813">Transport</keyword>
<dbReference type="PANTHER" id="PTHR43823:SF3">
    <property type="entry name" value="MULTIDRUG EXPORT PROTEIN MEPA"/>
    <property type="match status" value="1"/>
</dbReference>
<dbReference type="GO" id="GO:0005886">
    <property type="term" value="C:plasma membrane"/>
    <property type="evidence" value="ECO:0007669"/>
    <property type="project" value="UniProtKB-SubCell"/>
</dbReference>
<organism evidence="11 12">
    <name type="scientific">Desulfosporosinus youngiae DSM 17734</name>
    <dbReference type="NCBI Taxonomy" id="768710"/>
    <lineage>
        <taxon>Bacteria</taxon>
        <taxon>Bacillati</taxon>
        <taxon>Bacillota</taxon>
        <taxon>Clostridia</taxon>
        <taxon>Eubacteriales</taxon>
        <taxon>Desulfitobacteriaceae</taxon>
        <taxon>Desulfosporosinus</taxon>
    </lineage>
</organism>
<feature type="transmembrane region" description="Helical" evidence="10">
    <location>
        <begin position="417"/>
        <end position="438"/>
    </location>
</feature>
<dbReference type="AlphaFoldDB" id="H5Y2Z3"/>
<dbReference type="InterPro" id="IPR048279">
    <property type="entry name" value="MdtK-like"/>
</dbReference>
<dbReference type="STRING" id="768710.DesyoDRAFT_1392"/>
<dbReference type="RefSeq" id="WP_007781088.1">
    <property type="nucleotide sequence ID" value="NZ_CM001441.1"/>
</dbReference>
<dbReference type="GO" id="GO:0046677">
    <property type="term" value="P:response to antibiotic"/>
    <property type="evidence" value="ECO:0007669"/>
    <property type="project" value="UniProtKB-KW"/>
</dbReference>
<feature type="transmembrane region" description="Helical" evidence="10">
    <location>
        <begin position="228"/>
        <end position="250"/>
    </location>
</feature>
<dbReference type="CDD" id="cd13143">
    <property type="entry name" value="MATE_MepA_like"/>
    <property type="match status" value="1"/>
</dbReference>
<feature type="transmembrane region" description="Helical" evidence="10">
    <location>
        <begin position="270"/>
        <end position="290"/>
    </location>
</feature>
<evidence type="ECO:0000256" key="10">
    <source>
        <dbReference type="SAM" id="Phobius"/>
    </source>
</evidence>
<evidence type="ECO:0000256" key="6">
    <source>
        <dbReference type="ARBA" id="ARBA00022692"/>
    </source>
</evidence>
<feature type="transmembrane region" description="Helical" evidence="10">
    <location>
        <begin position="196"/>
        <end position="216"/>
    </location>
</feature>
<name>H5Y2Z3_9FIRM</name>
<keyword evidence="12" id="KW-1185">Reference proteome</keyword>
<feature type="transmembrane region" description="Helical" evidence="10">
    <location>
        <begin position="391"/>
        <end position="411"/>
    </location>
</feature>
<proteinExistence type="inferred from homology"/>
<evidence type="ECO:0000313" key="12">
    <source>
        <dbReference type="Proteomes" id="UP000005104"/>
    </source>
</evidence>
<dbReference type="NCBIfam" id="TIGR00797">
    <property type="entry name" value="matE"/>
    <property type="match status" value="1"/>
</dbReference>
<feature type="transmembrane region" description="Helical" evidence="10">
    <location>
        <begin position="165"/>
        <end position="190"/>
    </location>
</feature>
<evidence type="ECO:0000256" key="8">
    <source>
        <dbReference type="ARBA" id="ARBA00023136"/>
    </source>
</evidence>
<evidence type="ECO:0000256" key="1">
    <source>
        <dbReference type="ARBA" id="ARBA00004651"/>
    </source>
</evidence>
<dbReference type="GO" id="GO:0015297">
    <property type="term" value="F:antiporter activity"/>
    <property type="evidence" value="ECO:0007669"/>
    <property type="project" value="InterPro"/>
</dbReference>
<feature type="transmembrane region" description="Helical" evidence="10">
    <location>
        <begin position="93"/>
        <end position="116"/>
    </location>
</feature>
<comment type="subcellular location">
    <subcellularLocation>
        <location evidence="1">Cell membrane</location>
        <topology evidence="1">Multi-pass membrane protein</topology>
    </subcellularLocation>
</comment>
<dbReference type="Proteomes" id="UP000005104">
    <property type="component" value="Chromosome"/>
</dbReference>
<evidence type="ECO:0000256" key="4">
    <source>
        <dbReference type="ARBA" id="ARBA00022448"/>
    </source>
</evidence>
<feature type="transmembrane region" description="Helical" evidence="10">
    <location>
        <begin position="357"/>
        <end position="379"/>
    </location>
</feature>
<dbReference type="PIRSF" id="PIRSF006603">
    <property type="entry name" value="DinF"/>
    <property type="match status" value="1"/>
</dbReference>
<keyword evidence="6 10" id="KW-0812">Transmembrane</keyword>
<evidence type="ECO:0000256" key="7">
    <source>
        <dbReference type="ARBA" id="ARBA00022989"/>
    </source>
</evidence>
<comment type="similarity">
    <text evidence="2">Belongs to the multi antimicrobial extrusion (MATE) (TC 2.A.66.1) family. MepA subfamily.</text>
</comment>
<dbReference type="InterPro" id="IPR051327">
    <property type="entry name" value="MATE_MepA_subfamily"/>
</dbReference>
<dbReference type="EMBL" id="CM001441">
    <property type="protein sequence ID" value="EHQ88550.1"/>
    <property type="molecule type" value="Genomic_DNA"/>
</dbReference>
<dbReference type="HOGENOM" id="CLU_012893_0_0_9"/>
<keyword evidence="8 10" id="KW-0472">Membrane</keyword>
<dbReference type="Pfam" id="PF01554">
    <property type="entry name" value="MatE"/>
    <property type="match status" value="2"/>
</dbReference>
<reference evidence="11 12" key="1">
    <citation type="submission" date="2011-11" db="EMBL/GenBank/DDBJ databases">
        <title>The Noncontiguous Finished genome of Desulfosporosinus youngiae DSM 17734.</title>
        <authorList>
            <consortium name="US DOE Joint Genome Institute (JGI-PGF)"/>
            <person name="Lucas S."/>
            <person name="Han J."/>
            <person name="Lapidus A."/>
            <person name="Cheng J.-F."/>
            <person name="Goodwin L."/>
            <person name="Pitluck S."/>
            <person name="Peters L."/>
            <person name="Ovchinnikova G."/>
            <person name="Lu M."/>
            <person name="Land M.L."/>
            <person name="Hauser L."/>
            <person name="Pester M."/>
            <person name="Spring S."/>
            <person name="Ollivier B."/>
            <person name="Rattei T."/>
            <person name="Klenk H.-P."/>
            <person name="Wagner M."/>
            <person name="Loy A."/>
            <person name="Woyke T.J."/>
        </authorList>
    </citation>
    <scope>NUCLEOTIDE SEQUENCE [LARGE SCALE GENOMIC DNA]</scope>
    <source>
        <strain evidence="11 12">DSM 17734</strain>
    </source>
</reference>
<evidence type="ECO:0000256" key="9">
    <source>
        <dbReference type="ARBA" id="ARBA00023251"/>
    </source>
</evidence>